<evidence type="ECO:0000313" key="1">
    <source>
        <dbReference type="EMBL" id="QTA38088.1"/>
    </source>
</evidence>
<accession>A0ABX7S9N0</accession>
<keyword evidence="2" id="KW-1185">Reference proteome</keyword>
<organism evidence="1 2">
    <name type="scientific">Thermosipho ferrireducens</name>
    <dbReference type="NCBI Taxonomy" id="2571116"/>
    <lineage>
        <taxon>Bacteria</taxon>
        <taxon>Thermotogati</taxon>
        <taxon>Thermotogota</taxon>
        <taxon>Thermotogae</taxon>
        <taxon>Thermotogales</taxon>
        <taxon>Fervidobacteriaceae</taxon>
        <taxon>Thermosipho</taxon>
    </lineage>
</organism>
<proteinExistence type="predicted"/>
<dbReference type="EMBL" id="CP071446">
    <property type="protein sequence ID" value="QTA38088.1"/>
    <property type="molecule type" value="Genomic_DNA"/>
</dbReference>
<protein>
    <submittedName>
        <fullName evidence="1">Uncharacterized protein</fullName>
    </submittedName>
</protein>
<sequence>MKRIKEIFLLFLIPLLFNTLLFGKGEETEKYIGETFVVSAPVLIAGDLFLNFPMLDTFKASLTSLFVEGSEIYGNLPITYVKPDIKDIKLSKFYLSSNNFFTLVHTLYYKKINMLFAKRTEFYLTSNFKLIFNTEHLVNLIMNTEKSSRNYTYAINCFTQDYPTAFTSIDTKKPKKIKKKLIEYLEEKEKPRKKNPPSSHQKKEEKTSKKYTLIVAVTTPISQVFNIIPKDTYLILSGMGIEKKVYLGKLSGTESTEVVFENLTEGSYTLRLIWSNKSYTKLIKVPEDLHVDFMIVF</sequence>
<name>A0ABX7S9N0_9BACT</name>
<reference evidence="1 2" key="1">
    <citation type="submission" date="2021-03" db="EMBL/GenBank/DDBJ databases">
        <title>Thermosipho ferrireducens sp.nov., an anaerobic thermophilic iron-reducing bacterium isolated from a deep-sea hydrothermal sulfide deposits.</title>
        <authorList>
            <person name="Zeng X."/>
            <person name="Chen Y."/>
            <person name="Shao Z."/>
        </authorList>
    </citation>
    <scope>NUCLEOTIDE SEQUENCE [LARGE SCALE GENOMIC DNA]</scope>
    <source>
        <strain evidence="1 2">JL129W03</strain>
    </source>
</reference>
<gene>
    <name evidence="1" type="ORF">JYK00_00635</name>
</gene>
<dbReference type="Proteomes" id="UP000671862">
    <property type="component" value="Chromosome"/>
</dbReference>
<dbReference type="RefSeq" id="WP_207566809.1">
    <property type="nucleotide sequence ID" value="NZ_CP071446.1"/>
</dbReference>
<evidence type="ECO:0000313" key="2">
    <source>
        <dbReference type="Proteomes" id="UP000671862"/>
    </source>
</evidence>